<dbReference type="InterPro" id="IPR002156">
    <property type="entry name" value="RNaseH_domain"/>
</dbReference>
<dbReference type="PANTHER" id="PTHR10642">
    <property type="entry name" value="RIBONUCLEASE H1"/>
    <property type="match status" value="1"/>
</dbReference>
<evidence type="ECO:0000256" key="4">
    <source>
        <dbReference type="ARBA" id="ARBA00022722"/>
    </source>
</evidence>
<dbReference type="InterPro" id="IPR012337">
    <property type="entry name" value="RNaseH-like_sf"/>
</dbReference>
<dbReference type="EMBL" id="ML179903">
    <property type="protein sequence ID" value="THU80454.1"/>
    <property type="molecule type" value="Genomic_DNA"/>
</dbReference>
<dbReference type="AlphaFoldDB" id="A0A4S8KWT1"/>
<dbReference type="GO" id="GO:0046872">
    <property type="term" value="F:metal ion binding"/>
    <property type="evidence" value="ECO:0007669"/>
    <property type="project" value="UniProtKB-KW"/>
</dbReference>
<protein>
    <recommendedName>
        <fullName evidence="3">ribonuclease H</fullName>
        <ecNumber evidence="3">3.1.26.4</ecNumber>
    </recommendedName>
</protein>
<keyword evidence="11" id="KW-1185">Reference proteome</keyword>
<dbReference type="InterPro" id="IPR036397">
    <property type="entry name" value="RNaseH_sf"/>
</dbReference>
<gene>
    <name evidence="10" type="ORF">K435DRAFT_695658</name>
</gene>
<evidence type="ECO:0000256" key="5">
    <source>
        <dbReference type="ARBA" id="ARBA00022723"/>
    </source>
</evidence>
<keyword evidence="5" id="KW-0479">Metal-binding</keyword>
<evidence type="ECO:0000256" key="1">
    <source>
        <dbReference type="ARBA" id="ARBA00000077"/>
    </source>
</evidence>
<dbReference type="Proteomes" id="UP000297245">
    <property type="component" value="Unassembled WGS sequence"/>
</dbReference>
<comment type="similarity">
    <text evidence="2">Belongs to the RNase H family.</text>
</comment>
<evidence type="ECO:0000259" key="9">
    <source>
        <dbReference type="PROSITE" id="PS50879"/>
    </source>
</evidence>
<sequence>MVSRLDTSILSSTKKPPPPVFPPKHEEDFRLQKLLQSRSSYDSLCTKAYGEALHDDPSPSVLNIWTDGSCTGRHHWNRRAGAGVFFGPNNLRNSSLRVPGKQSNNRGELYAILGALVKSAKSRERELRIYSDSVYAIRSIVWWGPRNAARGWRCANGDILKQIAYWLKNRRTPVKFIHVRSHSGIQYNEEADRLAKLGTSL</sequence>
<evidence type="ECO:0000256" key="8">
    <source>
        <dbReference type="SAM" id="MobiDB-lite"/>
    </source>
</evidence>
<reference evidence="10 11" key="1">
    <citation type="journal article" date="2019" name="Nat. Ecol. Evol.">
        <title>Megaphylogeny resolves global patterns of mushroom evolution.</title>
        <authorList>
            <person name="Varga T."/>
            <person name="Krizsan K."/>
            <person name="Foldi C."/>
            <person name="Dima B."/>
            <person name="Sanchez-Garcia M."/>
            <person name="Sanchez-Ramirez S."/>
            <person name="Szollosi G.J."/>
            <person name="Szarkandi J.G."/>
            <person name="Papp V."/>
            <person name="Albert L."/>
            <person name="Andreopoulos W."/>
            <person name="Angelini C."/>
            <person name="Antonin V."/>
            <person name="Barry K.W."/>
            <person name="Bougher N.L."/>
            <person name="Buchanan P."/>
            <person name="Buyck B."/>
            <person name="Bense V."/>
            <person name="Catcheside P."/>
            <person name="Chovatia M."/>
            <person name="Cooper J."/>
            <person name="Damon W."/>
            <person name="Desjardin D."/>
            <person name="Finy P."/>
            <person name="Geml J."/>
            <person name="Haridas S."/>
            <person name="Hughes K."/>
            <person name="Justo A."/>
            <person name="Karasinski D."/>
            <person name="Kautmanova I."/>
            <person name="Kiss B."/>
            <person name="Kocsube S."/>
            <person name="Kotiranta H."/>
            <person name="LaButti K.M."/>
            <person name="Lechner B.E."/>
            <person name="Liimatainen K."/>
            <person name="Lipzen A."/>
            <person name="Lukacs Z."/>
            <person name="Mihaltcheva S."/>
            <person name="Morgado L.N."/>
            <person name="Niskanen T."/>
            <person name="Noordeloos M.E."/>
            <person name="Ohm R.A."/>
            <person name="Ortiz-Santana B."/>
            <person name="Ovrebo C."/>
            <person name="Racz N."/>
            <person name="Riley R."/>
            <person name="Savchenko A."/>
            <person name="Shiryaev A."/>
            <person name="Soop K."/>
            <person name="Spirin V."/>
            <person name="Szebenyi C."/>
            <person name="Tomsovsky M."/>
            <person name="Tulloss R.E."/>
            <person name="Uehling J."/>
            <person name="Grigoriev I.V."/>
            <person name="Vagvolgyi C."/>
            <person name="Papp T."/>
            <person name="Martin F.M."/>
            <person name="Miettinen O."/>
            <person name="Hibbett D.S."/>
            <person name="Nagy L.G."/>
        </authorList>
    </citation>
    <scope>NUCLEOTIDE SEQUENCE [LARGE SCALE GENOMIC DNA]</scope>
    <source>
        <strain evidence="10 11">CBS 962.96</strain>
    </source>
</reference>
<dbReference type="SUPFAM" id="SSF53098">
    <property type="entry name" value="Ribonuclease H-like"/>
    <property type="match status" value="1"/>
</dbReference>
<dbReference type="PANTHER" id="PTHR10642:SF26">
    <property type="entry name" value="RIBONUCLEASE H1"/>
    <property type="match status" value="1"/>
</dbReference>
<evidence type="ECO:0000256" key="6">
    <source>
        <dbReference type="ARBA" id="ARBA00022759"/>
    </source>
</evidence>
<dbReference type="EC" id="3.1.26.4" evidence="3"/>
<dbReference type="InterPro" id="IPR050092">
    <property type="entry name" value="RNase_H"/>
</dbReference>
<dbReference type="Pfam" id="PF00075">
    <property type="entry name" value="RNase_H"/>
    <property type="match status" value="1"/>
</dbReference>
<dbReference type="GO" id="GO:0003676">
    <property type="term" value="F:nucleic acid binding"/>
    <property type="evidence" value="ECO:0007669"/>
    <property type="project" value="InterPro"/>
</dbReference>
<feature type="compositionally biased region" description="Polar residues" evidence="8">
    <location>
        <begin position="1"/>
        <end position="13"/>
    </location>
</feature>
<dbReference type="OrthoDB" id="2898134at2759"/>
<evidence type="ECO:0000313" key="10">
    <source>
        <dbReference type="EMBL" id="THU80454.1"/>
    </source>
</evidence>
<organism evidence="10 11">
    <name type="scientific">Dendrothele bispora (strain CBS 962.96)</name>
    <dbReference type="NCBI Taxonomy" id="1314807"/>
    <lineage>
        <taxon>Eukaryota</taxon>
        <taxon>Fungi</taxon>
        <taxon>Dikarya</taxon>
        <taxon>Basidiomycota</taxon>
        <taxon>Agaricomycotina</taxon>
        <taxon>Agaricomycetes</taxon>
        <taxon>Agaricomycetidae</taxon>
        <taxon>Agaricales</taxon>
        <taxon>Agaricales incertae sedis</taxon>
        <taxon>Dendrothele</taxon>
    </lineage>
</organism>
<dbReference type="PROSITE" id="PS50879">
    <property type="entry name" value="RNASE_H_1"/>
    <property type="match status" value="1"/>
</dbReference>
<dbReference type="CDD" id="cd09280">
    <property type="entry name" value="RNase_HI_eukaryote_like"/>
    <property type="match status" value="1"/>
</dbReference>
<proteinExistence type="inferred from homology"/>
<keyword evidence="4" id="KW-0540">Nuclease</keyword>
<feature type="region of interest" description="Disordered" evidence="8">
    <location>
        <begin position="1"/>
        <end position="24"/>
    </location>
</feature>
<evidence type="ECO:0000256" key="2">
    <source>
        <dbReference type="ARBA" id="ARBA00005300"/>
    </source>
</evidence>
<dbReference type="GO" id="GO:0043137">
    <property type="term" value="P:DNA replication, removal of RNA primer"/>
    <property type="evidence" value="ECO:0007669"/>
    <property type="project" value="TreeGrafter"/>
</dbReference>
<dbReference type="Gene3D" id="3.30.420.10">
    <property type="entry name" value="Ribonuclease H-like superfamily/Ribonuclease H"/>
    <property type="match status" value="1"/>
</dbReference>
<comment type="catalytic activity">
    <reaction evidence="1">
        <text>Endonucleolytic cleavage to 5'-phosphomonoester.</text>
        <dbReference type="EC" id="3.1.26.4"/>
    </reaction>
</comment>
<feature type="domain" description="RNase H type-1" evidence="9">
    <location>
        <begin position="58"/>
        <end position="200"/>
    </location>
</feature>
<dbReference type="GO" id="GO:0004523">
    <property type="term" value="F:RNA-DNA hybrid ribonuclease activity"/>
    <property type="evidence" value="ECO:0007669"/>
    <property type="project" value="UniProtKB-EC"/>
</dbReference>
<evidence type="ECO:0000256" key="7">
    <source>
        <dbReference type="ARBA" id="ARBA00022801"/>
    </source>
</evidence>
<evidence type="ECO:0000313" key="11">
    <source>
        <dbReference type="Proteomes" id="UP000297245"/>
    </source>
</evidence>
<keyword evidence="6" id="KW-0255">Endonuclease</keyword>
<evidence type="ECO:0000256" key="3">
    <source>
        <dbReference type="ARBA" id="ARBA00012180"/>
    </source>
</evidence>
<accession>A0A4S8KWT1</accession>
<feature type="non-terminal residue" evidence="10">
    <location>
        <position position="201"/>
    </location>
</feature>
<keyword evidence="7" id="KW-0378">Hydrolase</keyword>
<name>A0A4S8KWT1_DENBC</name>